<evidence type="ECO:0000313" key="2">
    <source>
        <dbReference type="Proteomes" id="UP001281147"/>
    </source>
</evidence>
<gene>
    <name evidence="1" type="ORF">LTR37_011626</name>
</gene>
<reference evidence="1" key="1">
    <citation type="submission" date="2023-07" db="EMBL/GenBank/DDBJ databases">
        <title>Black Yeasts Isolated from many extreme environments.</title>
        <authorList>
            <person name="Coleine C."/>
            <person name="Stajich J.E."/>
            <person name="Selbmann L."/>
        </authorList>
    </citation>
    <scope>NUCLEOTIDE SEQUENCE</scope>
    <source>
        <strain evidence="1">CCFEE 5714</strain>
    </source>
</reference>
<accession>A0ACC3N2Y3</accession>
<proteinExistence type="predicted"/>
<organism evidence="1 2">
    <name type="scientific">Vermiconidia calcicola</name>
    <dbReference type="NCBI Taxonomy" id="1690605"/>
    <lineage>
        <taxon>Eukaryota</taxon>
        <taxon>Fungi</taxon>
        <taxon>Dikarya</taxon>
        <taxon>Ascomycota</taxon>
        <taxon>Pezizomycotina</taxon>
        <taxon>Dothideomycetes</taxon>
        <taxon>Dothideomycetidae</taxon>
        <taxon>Mycosphaerellales</taxon>
        <taxon>Extremaceae</taxon>
        <taxon>Vermiconidia</taxon>
    </lineage>
</organism>
<dbReference type="Proteomes" id="UP001281147">
    <property type="component" value="Unassembled WGS sequence"/>
</dbReference>
<dbReference type="EMBL" id="JAUTXU010000103">
    <property type="protein sequence ID" value="KAK3708122.1"/>
    <property type="molecule type" value="Genomic_DNA"/>
</dbReference>
<sequence length="1065" mass="120315">MPHGPLTPLGRHLRSVLAALSPAASSSTATQRHHRGAGSFATSRLLVFEPKHTRICHAAAQARAAGAAAATQTDEPEDQEEDAYSAYAPFLNDDVAGPEEDKSCPREQARQRPVGHHSRVSRSQLNRRAKVDRITEALRSTGQTNVTPWPSDGKFNLSYVNVRSTDGWEQYRVNSERHRDDYIPTLENTSEMTIPRILASYIKHRSEVADTGEADWMTPFPLLPAEEDMLTSKGYGMNDLQAWAEILQLSDSSEVANALSKRMETNGIESVPFFLMSYVLRRRYISGSALRIIIRQAWRIVDHRVSGSRTLRLSQDSVFYIFLRLVRHARVVWPTALESLAAMLLHFLPRTAPNDRTLSYGQLESLTYRLNKAMRLIAAPTSIEPFKNNALQEAAIVRILRFMAEHDPPLNINREGYRAVILVQLAQQKTPSERQWALLKALSWPPWKEERTAMDADFTREEHGLTKAGETLQRMREAGYQPEDWENAAAIYTGWDTDQTPTVQTRVVFGAGPTRLKTGTAAWVGRITTTRTVQEAWAAYLAYEDADMPPDQDVYLAIFRKLHKEDERKKGKDSRMRGDQGSKKRRLLPGDTQEIEPLPPSTHLYTYTRTPPPTVHRFYQQLRDKGVVLEGHCLAFLVAKASDARLGMQYIYDSAAVYPCVRSFMLLDDDADLSEAPRPLFAAFTELLSRFSKVPISKALPLELRSVRRHALNTTIFKNRPLGADHALVHAIELLTRQRPLYRPAWNSVLRALSNESSLGLELTSVFEPRGDTPGDQLSEQQELWRSSITAWRLIRRVLREMESVHLDLDVTGFKALCQGAENLAIWCWLAMRDFEHKRTEDDGAAEGGTARALVREANVLLRGSSILQRIRGEFRTLLGEDEANASAASDCPGLQLPKLLEVPSPAILHAYIRALGWLADYDGLLETVRWMVKSRIELSHRRERDRNGEIVMRRAIVALRVFLERSWLYAAVEEGRLWQQTLEDQIEQLKTDRRTRQQLARFEGPASADVVDEVRGLVESADDWGGWPTDDEMEEYSQIGGSLVIDLAVAELSLDGAVADARKL</sequence>
<name>A0ACC3N2Y3_9PEZI</name>
<comment type="caution">
    <text evidence="1">The sequence shown here is derived from an EMBL/GenBank/DDBJ whole genome shotgun (WGS) entry which is preliminary data.</text>
</comment>
<evidence type="ECO:0000313" key="1">
    <source>
        <dbReference type="EMBL" id="KAK3708122.1"/>
    </source>
</evidence>
<keyword evidence="2" id="KW-1185">Reference proteome</keyword>
<protein>
    <submittedName>
        <fullName evidence="1">Uncharacterized protein</fullName>
    </submittedName>
</protein>